<dbReference type="AlphaFoldDB" id="A0A0P5ZF87"/>
<dbReference type="InterPro" id="IPR056072">
    <property type="entry name" value="SNTX_MACPF/CDC-like_dom"/>
</dbReference>
<dbReference type="PANTHER" id="PTHR31594:SF14">
    <property type="entry name" value="FIBRONECTIN TYPE-III DOMAIN-CONTAINING PROTEIN"/>
    <property type="match status" value="1"/>
</dbReference>
<proteinExistence type="predicted"/>
<sequence length="663" mass="74897">MSLDVGCQILVIPALGRNFELGGLYDSRNDQLLPGFSLWNKPELAAPHLNVTLKNRTSYVLVASDKLSEKLEKLELNGSLQLSIIFGLIKLTGSASFLNEKKNTHRESSIHVRCHHGTLVKSLTMDHLGKDKITHLALAKSGANNLATHVVTQIQYGANATFTFRKRINQREDKKSTKGKLELCGNVLIKVLGGSVAGQGDGGSVDLDIDNDTGIECQFEGDFKIPPDFNTPTTYEEAIKFAGRFNHVLSQSITKDTAVGNEPLGLPCIVTLYPLVKLPGAEDAPFLKNQINDILASQWVRLLEAYEEIEEKIEDLLGDSLGSEIRPFRKKLERFREQFTSFRTNLLLKLKEVLVKIRSGEHDVAFLQKFLDRTRDEQFVFHPNRISSWLGEKHKELCMAKRFQDKLTVQLLDDYEDRILIFPTEKKIHEHMMPSSIRHAIHFVLTSMASPEYFLQLTSMAFSEYFLQLTETRLDLSDTAGNSPTVDKEQKWYRDHKVVAHIEEEMSDYIEFVKANINDQGIVFAMTVLEVHDEECASGSSVFVYENGIIASKNYELPGIPRSVNIEWDEDLNQIVTFLAPTKGEILRYRINRFENFEHVSSIVEDPFFVLPKKNALAMIDCEQMEITVTAECLYGSGPPYKAAILGLTRIADGLWMDCGMVN</sequence>
<dbReference type="Pfam" id="PF24674">
    <property type="entry name" value="MACPF_SNTX"/>
    <property type="match status" value="1"/>
</dbReference>
<dbReference type="Proteomes" id="UP000076858">
    <property type="component" value="Unassembled WGS sequence"/>
</dbReference>
<dbReference type="STRING" id="35525.A0A0P5ZF87"/>
<comment type="caution">
    <text evidence="4">The sequence shown here is derived from an EMBL/GenBank/DDBJ whole genome shotgun (WGS) entry which is preliminary data.</text>
</comment>
<evidence type="ECO:0000313" key="5">
    <source>
        <dbReference type="Proteomes" id="UP000076858"/>
    </source>
</evidence>
<evidence type="ECO:0000259" key="3">
    <source>
        <dbReference type="Pfam" id="PF24674"/>
    </source>
</evidence>
<dbReference type="PANTHER" id="PTHR31594">
    <property type="entry name" value="AIG1-TYPE G DOMAIN-CONTAINING PROTEIN"/>
    <property type="match status" value="1"/>
</dbReference>
<dbReference type="OrthoDB" id="6360271at2759"/>
<keyword evidence="5" id="KW-1185">Reference proteome</keyword>
<name>A0A0P5ZF87_9CRUS</name>
<dbReference type="InterPro" id="IPR052090">
    <property type="entry name" value="Cytolytic_pore-forming_toxin"/>
</dbReference>
<dbReference type="Pfam" id="PF18078">
    <property type="entry name" value="Thioredoxin_11"/>
    <property type="match status" value="1"/>
</dbReference>
<dbReference type="InterPro" id="IPR048997">
    <property type="entry name" value="Stonustoxin-like_helical"/>
</dbReference>
<dbReference type="Pfam" id="PF21109">
    <property type="entry name" value="Stonustoxin_helical"/>
    <property type="match status" value="1"/>
</dbReference>
<feature type="domain" description="SNTX MACPF/CDC-like" evidence="3">
    <location>
        <begin position="12"/>
        <end position="278"/>
    </location>
</feature>
<organism evidence="4 5">
    <name type="scientific">Daphnia magna</name>
    <dbReference type="NCBI Taxonomy" id="35525"/>
    <lineage>
        <taxon>Eukaryota</taxon>
        <taxon>Metazoa</taxon>
        <taxon>Ecdysozoa</taxon>
        <taxon>Arthropoda</taxon>
        <taxon>Crustacea</taxon>
        <taxon>Branchiopoda</taxon>
        <taxon>Diplostraca</taxon>
        <taxon>Cladocera</taxon>
        <taxon>Anomopoda</taxon>
        <taxon>Daphniidae</taxon>
        <taxon>Daphnia</taxon>
    </lineage>
</organism>
<evidence type="ECO:0000259" key="1">
    <source>
        <dbReference type="Pfam" id="PF18078"/>
    </source>
</evidence>
<feature type="domain" description="SNTX thioredoxin-like" evidence="1">
    <location>
        <begin position="419"/>
        <end position="556"/>
    </location>
</feature>
<evidence type="ECO:0000313" key="4">
    <source>
        <dbReference type="EMBL" id="KZS09357.1"/>
    </source>
</evidence>
<gene>
    <name evidence="4" type="ORF">APZ42_026486</name>
</gene>
<dbReference type="InterPro" id="IPR040581">
    <property type="entry name" value="Thioredoxin_11"/>
</dbReference>
<feature type="domain" description="Stonustoxin-like helical" evidence="2">
    <location>
        <begin position="302"/>
        <end position="397"/>
    </location>
</feature>
<evidence type="ECO:0000259" key="2">
    <source>
        <dbReference type="Pfam" id="PF21109"/>
    </source>
</evidence>
<dbReference type="EMBL" id="LRGB01002076">
    <property type="protein sequence ID" value="KZS09357.1"/>
    <property type="molecule type" value="Genomic_DNA"/>
</dbReference>
<accession>A0A0P5ZF87</accession>
<protein>
    <submittedName>
        <fullName evidence="4">Uncharacterized protein</fullName>
    </submittedName>
</protein>
<reference evidence="4 5" key="1">
    <citation type="submission" date="2016-03" db="EMBL/GenBank/DDBJ databases">
        <title>EvidentialGene: Evidence-directed Construction of Genes on Genomes.</title>
        <authorList>
            <person name="Gilbert D.G."/>
            <person name="Choi J.-H."/>
            <person name="Mockaitis K."/>
            <person name="Colbourne J."/>
            <person name="Pfrender M."/>
        </authorList>
    </citation>
    <scope>NUCLEOTIDE SEQUENCE [LARGE SCALE GENOMIC DNA]</scope>
    <source>
        <strain evidence="4 5">Xinb3</strain>
        <tissue evidence="4">Complete organism</tissue>
    </source>
</reference>